<organism evidence="3 4">
    <name type="scientific">Streptomyces naganishii JCM 4654</name>
    <dbReference type="NCBI Taxonomy" id="1306179"/>
    <lineage>
        <taxon>Bacteria</taxon>
        <taxon>Bacillati</taxon>
        <taxon>Actinomycetota</taxon>
        <taxon>Actinomycetes</taxon>
        <taxon>Kitasatosporales</taxon>
        <taxon>Streptomycetaceae</taxon>
        <taxon>Streptomyces</taxon>
    </lineage>
</organism>
<dbReference type="PANTHER" id="PTHR10579:SF43">
    <property type="entry name" value="ZINC FINGER (C3HC4-TYPE RING FINGER) FAMILY PROTEIN"/>
    <property type="match status" value="1"/>
</dbReference>
<keyword evidence="4" id="KW-1185">Reference proteome</keyword>
<reference evidence="3" key="1">
    <citation type="journal article" date="2014" name="Int. J. Syst. Evol. Microbiol.">
        <title>Complete genome sequence of Corynebacterium casei LMG S-19264T (=DSM 44701T), isolated from a smear-ripened cheese.</title>
        <authorList>
            <consortium name="US DOE Joint Genome Institute (JGI-PGF)"/>
            <person name="Walter F."/>
            <person name="Albersmeier A."/>
            <person name="Kalinowski J."/>
            <person name="Ruckert C."/>
        </authorList>
    </citation>
    <scope>NUCLEOTIDE SEQUENCE</scope>
    <source>
        <strain evidence="3">JCM 4654</strain>
    </source>
</reference>
<dbReference type="Proteomes" id="UP000608955">
    <property type="component" value="Unassembled WGS sequence"/>
</dbReference>
<gene>
    <name evidence="3" type="ORF">GCM10010508_03640</name>
</gene>
<evidence type="ECO:0000256" key="1">
    <source>
        <dbReference type="SAM" id="MobiDB-lite"/>
    </source>
</evidence>
<dbReference type="Gene3D" id="1.20.120.1690">
    <property type="match status" value="1"/>
</dbReference>
<dbReference type="InterPro" id="IPR002035">
    <property type="entry name" value="VWF_A"/>
</dbReference>
<evidence type="ECO:0000259" key="2">
    <source>
        <dbReference type="PROSITE" id="PS50234"/>
    </source>
</evidence>
<dbReference type="Gene3D" id="3.40.50.410">
    <property type="entry name" value="von Willebrand factor, type A domain"/>
    <property type="match status" value="1"/>
</dbReference>
<dbReference type="PROSITE" id="PS50234">
    <property type="entry name" value="VWFA"/>
    <property type="match status" value="1"/>
</dbReference>
<dbReference type="EMBL" id="BMVF01000001">
    <property type="protein sequence ID" value="GHD84261.1"/>
    <property type="molecule type" value="Genomic_DNA"/>
</dbReference>
<feature type="region of interest" description="Disordered" evidence="1">
    <location>
        <begin position="406"/>
        <end position="438"/>
    </location>
</feature>
<sequence>MVPVGDRSPLGLDFAVEVDAPEDLAHDARRADALVTVRARPGERASPPTPAAEVLIMDRSLSMAGRGKLDEAKRAVCAAVDTLRDGTRLGIVAGNHLAEVVFPPEGGLVPVDAGVREAAKARVAALPAEGGTAIGQWLACADRLFADVRSPGAVRHAVLYTDGKDEHETPGQLRAVLDACTDRFVCDARGLGEDWNYEELLRITEALHGGAEAVVDVHDLTEDFTRLMRQAQRIAVARVYLGLRLNERFRLDFVRQTRPVEAELTARQRYGNETHVPLGPWSPGEARQYQVSLRFDPATLTVGENLRAARLTLHAEALDGTREACSVTRSMVVRRRAAAGFGVPRSPDLTRVENERELGMAMRACADAQQRGDFERADRELRIALGLAEDLRDGARLRLLRSVAATGPDGRPRVRRDAPRGQMQRLGLESTRTAAPPMDAMDATGPAGAGKLPPGEGVLPRVCPRCGTTAAVGTARFCEECGHRFGDVPANGGPDVPADDTPVDAP</sequence>
<dbReference type="Gene3D" id="2.60.40.3670">
    <property type="match status" value="1"/>
</dbReference>
<feature type="compositionally biased region" description="Acidic residues" evidence="1">
    <location>
        <begin position="497"/>
        <end position="506"/>
    </location>
</feature>
<name>A0A918XYK4_9ACTN</name>
<dbReference type="SMART" id="SM00327">
    <property type="entry name" value="VWA"/>
    <property type="match status" value="1"/>
</dbReference>
<dbReference type="AlphaFoldDB" id="A0A918XYK4"/>
<dbReference type="InterPro" id="IPR051266">
    <property type="entry name" value="CLCR"/>
</dbReference>
<evidence type="ECO:0000313" key="3">
    <source>
        <dbReference type="EMBL" id="GHD84261.1"/>
    </source>
</evidence>
<dbReference type="CDD" id="cd00198">
    <property type="entry name" value="vWFA"/>
    <property type="match status" value="1"/>
</dbReference>
<evidence type="ECO:0000313" key="4">
    <source>
        <dbReference type="Proteomes" id="UP000608955"/>
    </source>
</evidence>
<dbReference type="InterPro" id="IPR036465">
    <property type="entry name" value="vWFA_dom_sf"/>
</dbReference>
<comment type="caution">
    <text evidence="3">The sequence shown here is derived from an EMBL/GenBank/DDBJ whole genome shotgun (WGS) entry which is preliminary data.</text>
</comment>
<reference evidence="3" key="2">
    <citation type="submission" date="2020-09" db="EMBL/GenBank/DDBJ databases">
        <authorList>
            <person name="Sun Q."/>
            <person name="Ohkuma M."/>
        </authorList>
    </citation>
    <scope>NUCLEOTIDE SEQUENCE</scope>
    <source>
        <strain evidence="3">JCM 4654</strain>
    </source>
</reference>
<dbReference type="Pfam" id="PF13768">
    <property type="entry name" value="VWA_3"/>
    <property type="match status" value="1"/>
</dbReference>
<accession>A0A918XYK4</accession>
<protein>
    <recommendedName>
        <fullName evidence="2">VWFA domain-containing protein</fullName>
    </recommendedName>
</protein>
<feature type="domain" description="VWFA" evidence="2">
    <location>
        <begin position="52"/>
        <end position="231"/>
    </location>
</feature>
<proteinExistence type="predicted"/>
<dbReference type="PANTHER" id="PTHR10579">
    <property type="entry name" value="CALCIUM-ACTIVATED CHLORIDE CHANNEL REGULATOR"/>
    <property type="match status" value="1"/>
</dbReference>
<dbReference type="SUPFAM" id="SSF53300">
    <property type="entry name" value="vWA-like"/>
    <property type="match status" value="1"/>
</dbReference>
<feature type="region of interest" description="Disordered" evidence="1">
    <location>
        <begin position="484"/>
        <end position="506"/>
    </location>
</feature>
<feature type="compositionally biased region" description="Basic and acidic residues" evidence="1">
    <location>
        <begin position="410"/>
        <end position="419"/>
    </location>
</feature>